<reference evidence="2" key="1">
    <citation type="journal article" date="2015" name="Genome Announc.">
        <title>Draft Genome Sequence of Anaerolineae Strain TC1, a Novel Isolate from a Methanogenic Wastewater Treatment System.</title>
        <authorList>
            <person name="Matsuura N."/>
            <person name="Tourlousse D.M."/>
            <person name="Sun L."/>
            <person name="Toyonaga M."/>
            <person name="Kuroda K."/>
            <person name="Ohashi A."/>
            <person name="Cruz R."/>
            <person name="Yamaguchi T."/>
            <person name="Sekiguchi Y."/>
        </authorList>
    </citation>
    <scope>NUCLEOTIDE SEQUENCE [LARGE SCALE GENOMIC DNA]</scope>
    <source>
        <strain evidence="2">TC1</strain>
    </source>
</reference>
<evidence type="ECO:0000259" key="1">
    <source>
        <dbReference type="Pfam" id="PF13240"/>
    </source>
</evidence>
<dbReference type="EMBL" id="DF968181">
    <property type="protein sequence ID" value="GAP40947.1"/>
    <property type="molecule type" value="Genomic_DNA"/>
</dbReference>
<dbReference type="InterPro" id="IPR026870">
    <property type="entry name" value="Zinc_ribbon_dom"/>
</dbReference>
<organism evidence="2">
    <name type="scientific">Flexilinea flocculi</name>
    <dbReference type="NCBI Taxonomy" id="1678840"/>
    <lineage>
        <taxon>Bacteria</taxon>
        <taxon>Bacillati</taxon>
        <taxon>Chloroflexota</taxon>
        <taxon>Anaerolineae</taxon>
        <taxon>Anaerolineales</taxon>
        <taxon>Anaerolineaceae</taxon>
        <taxon>Flexilinea</taxon>
    </lineage>
</organism>
<feature type="domain" description="Zinc-ribbon" evidence="1">
    <location>
        <begin position="7"/>
        <end position="28"/>
    </location>
</feature>
<gene>
    <name evidence="2" type="ORF">ATC1_13929</name>
</gene>
<sequence>MEMKMGKCLKCGVNVEAGSAFCEACGAAIQSIEDSQRENAIRDG</sequence>
<protein>
    <submittedName>
        <fullName evidence="2">Protein containing zinc-ribbon domain</fullName>
    </submittedName>
</protein>
<proteinExistence type="predicted"/>
<dbReference type="Pfam" id="PF13240">
    <property type="entry name" value="Zn_Ribbon_1"/>
    <property type="match status" value="1"/>
</dbReference>
<keyword evidence="3" id="KW-1185">Reference proteome</keyword>
<name>A0A0S7BWQ7_9CHLR</name>
<accession>A0A0S7BWQ7</accession>
<evidence type="ECO:0000313" key="2">
    <source>
        <dbReference type="EMBL" id="GAP40947.1"/>
    </source>
</evidence>
<dbReference type="AlphaFoldDB" id="A0A0S7BWQ7"/>
<dbReference type="Proteomes" id="UP000053370">
    <property type="component" value="Unassembled WGS sequence"/>
</dbReference>
<dbReference type="STRING" id="1678840.ATC1_13929"/>
<evidence type="ECO:0000313" key="3">
    <source>
        <dbReference type="Proteomes" id="UP000053370"/>
    </source>
</evidence>